<dbReference type="PANTHER" id="PTHR16195:SF16">
    <property type="entry name" value="ZINC FINGER CCHC DOMAIN-CONTAINING PROTEIN 14"/>
    <property type="match status" value="1"/>
</dbReference>
<protein>
    <submittedName>
        <fullName evidence="4">CLUMA_CG007203, isoform A</fullName>
    </submittedName>
</protein>
<dbReference type="STRING" id="568069.A0A1J1I1P3"/>
<feature type="region of interest" description="Disordered" evidence="1">
    <location>
        <begin position="293"/>
        <end position="398"/>
    </location>
</feature>
<accession>A0A1J1I1P3</accession>
<proteinExistence type="predicted"/>
<sequence length="789" mass="86035">MVEVSKEDLVTWFQKMQSYKRIDIMCTLLNLCLPFELRFLGTCLEELGRRDAQDLRGVELRVNNPQEFVNELGAFQKGLPNDTKIRRKMALYLALMRACNRTGVIELFKTLDRWGEFDFTQFSDGDPLKELLLVYTMAANHPVFSFEQRLKCGEIYSKIISSKAHLNLQSPETTSPITSPLTSSNFSTQHQQQHQTTSPPPFPSATFQQPTPQIINPQTQQQIPNPILMAFPPNVTPLIPTADPATTIALNVESLPSHMGVPQTVMQIPPDFSSPPPLPWIRYQPPIYPMVQMDTQFPPQASSPHLSQPSSPTHSRTGSPTRIQQQQSNQVQQQQQQQTSSQAQQQIMSNPVTQSQALRNNRSLRNARPSTETTPPPLQSQQQQQQQQSSQGSGTIYMGNDIMVPTINKFEEINMEGAISQLHTLALRNGYNRQTNTIPRQNKQQQNWNAVHVAGGAGAPIANAMNYTMHMVDPSQLSQINMRKTATGVAQGSDSGGSSTGEGSPPPIQSEHNVGLHGNANQTQSSGSLRNKQPLNLSRLNGGKHGTGGPSSTSSSSSSSTMTSSNNNNNLEFNNAAASGSLVTSTSSGNLPLLIGGQMHNFPTYRTMSQQHPPPQQQQRQFPTQQNGGDIMYPLTTSFLPPPPPIPIVVSSGGSQRASPSSVQVIPTPYPTNKMVQSCFNCGSINHTGLNCSEASMEDVTRNAVYKLDYTVNTPQLVQFSTSTTAVVSAATAASPAVMMPSPSANSLIFTNLPSNNNELDPQITFIDLTQDTTSSSSSSSTSSIHGAK</sequence>
<feature type="compositionally biased region" description="Low complexity" evidence="1">
    <location>
        <begin position="551"/>
        <end position="570"/>
    </location>
</feature>
<evidence type="ECO:0000256" key="1">
    <source>
        <dbReference type="SAM" id="MobiDB-lite"/>
    </source>
</evidence>
<organism evidence="4 5">
    <name type="scientific">Clunio marinus</name>
    <dbReference type="NCBI Taxonomy" id="568069"/>
    <lineage>
        <taxon>Eukaryota</taxon>
        <taxon>Metazoa</taxon>
        <taxon>Ecdysozoa</taxon>
        <taxon>Arthropoda</taxon>
        <taxon>Hexapoda</taxon>
        <taxon>Insecta</taxon>
        <taxon>Pterygota</taxon>
        <taxon>Neoptera</taxon>
        <taxon>Endopterygota</taxon>
        <taxon>Diptera</taxon>
        <taxon>Nematocera</taxon>
        <taxon>Chironomoidea</taxon>
        <taxon>Chironomidae</taxon>
        <taxon>Clunio</taxon>
    </lineage>
</organism>
<name>A0A1J1I1P3_9DIPT</name>
<gene>
    <name evidence="4" type="ORF">CLUMA_CG007203</name>
</gene>
<dbReference type="Pfam" id="PF25479">
    <property type="entry name" value="Vts1"/>
    <property type="match status" value="1"/>
</dbReference>
<dbReference type="Pfam" id="PF26034">
    <property type="entry name" value="PHAT_SMAUG"/>
    <property type="match status" value="1"/>
</dbReference>
<feature type="region of interest" description="Disordered" evidence="1">
    <location>
        <begin position="485"/>
        <end position="572"/>
    </location>
</feature>
<feature type="domain" description="RNA-binding protein vts1-like alpha-helical" evidence="2">
    <location>
        <begin position="6"/>
        <end position="50"/>
    </location>
</feature>
<evidence type="ECO:0000259" key="2">
    <source>
        <dbReference type="Pfam" id="PF25479"/>
    </source>
</evidence>
<dbReference type="InterPro" id="IPR057327">
    <property type="entry name" value="Vts1_dom"/>
</dbReference>
<dbReference type="InterPro" id="IPR042344">
    <property type="entry name" value="ZCCHC14"/>
</dbReference>
<feature type="compositionally biased region" description="Low complexity" evidence="1">
    <location>
        <begin position="170"/>
        <end position="197"/>
    </location>
</feature>
<reference evidence="4 5" key="1">
    <citation type="submission" date="2015-04" db="EMBL/GenBank/DDBJ databases">
        <authorList>
            <person name="Syromyatnikov M.Y."/>
            <person name="Popov V.N."/>
        </authorList>
    </citation>
    <scope>NUCLEOTIDE SEQUENCE [LARGE SCALE GENOMIC DNA]</scope>
</reference>
<dbReference type="InterPro" id="IPR058599">
    <property type="entry name" value="PHAT_Smg/ZCCHC2-like"/>
</dbReference>
<evidence type="ECO:0000313" key="5">
    <source>
        <dbReference type="Proteomes" id="UP000183832"/>
    </source>
</evidence>
<dbReference type="AlphaFoldDB" id="A0A1J1I1P3"/>
<feature type="domain" description="SMAUG/ZCCHC2-like PHAT" evidence="3">
    <location>
        <begin position="55"/>
        <end position="161"/>
    </location>
</feature>
<feature type="compositionally biased region" description="Low complexity" evidence="1">
    <location>
        <begin position="324"/>
        <end position="346"/>
    </location>
</feature>
<feature type="compositionally biased region" description="Low complexity" evidence="1">
    <location>
        <begin position="773"/>
        <end position="789"/>
    </location>
</feature>
<feature type="compositionally biased region" description="Polar residues" evidence="1">
    <location>
        <begin position="347"/>
        <end position="356"/>
    </location>
</feature>
<evidence type="ECO:0000313" key="4">
    <source>
        <dbReference type="EMBL" id="CRK93674.1"/>
    </source>
</evidence>
<feature type="compositionally biased region" description="Low complexity" evidence="1">
    <location>
        <begin position="357"/>
        <end position="368"/>
    </location>
</feature>
<dbReference type="Proteomes" id="UP000183832">
    <property type="component" value="Unassembled WGS sequence"/>
</dbReference>
<feature type="region of interest" description="Disordered" evidence="1">
    <location>
        <begin position="170"/>
        <end position="211"/>
    </location>
</feature>
<feature type="compositionally biased region" description="Polar residues" evidence="1">
    <location>
        <begin position="519"/>
        <end position="539"/>
    </location>
</feature>
<feature type="compositionally biased region" description="Low complexity" evidence="1">
    <location>
        <begin position="379"/>
        <end position="394"/>
    </location>
</feature>
<dbReference type="EMBL" id="CVRI01000037">
    <property type="protein sequence ID" value="CRK93674.1"/>
    <property type="molecule type" value="Genomic_DNA"/>
</dbReference>
<feature type="region of interest" description="Disordered" evidence="1">
    <location>
        <begin position="769"/>
        <end position="789"/>
    </location>
</feature>
<keyword evidence="5" id="KW-1185">Reference proteome</keyword>
<feature type="compositionally biased region" description="Polar residues" evidence="1">
    <location>
        <begin position="293"/>
        <end position="323"/>
    </location>
</feature>
<dbReference type="OrthoDB" id="6361509at2759"/>
<dbReference type="PANTHER" id="PTHR16195">
    <property type="entry name" value="ZINC FINGER CCHC DOMAIN CONTAINING PROTEIN"/>
    <property type="match status" value="1"/>
</dbReference>
<evidence type="ECO:0000259" key="3">
    <source>
        <dbReference type="Pfam" id="PF26034"/>
    </source>
</evidence>